<name>A0A3N9TGA0_9VIBR</name>
<evidence type="ECO:0000313" key="13">
    <source>
        <dbReference type="EMBL" id="RQW62505.1"/>
    </source>
</evidence>
<keyword evidence="4" id="KW-0488">Methylation</keyword>
<keyword evidence="6 11" id="KW-0812">Transmembrane</keyword>
<evidence type="ECO:0000256" key="3">
    <source>
        <dbReference type="ARBA" id="ARBA00022475"/>
    </source>
</evidence>
<evidence type="ECO:0000256" key="6">
    <source>
        <dbReference type="ARBA" id="ARBA00022692"/>
    </source>
</evidence>
<dbReference type="AlphaFoldDB" id="A0A3N9TGA0"/>
<evidence type="ECO:0000256" key="2">
    <source>
        <dbReference type="ARBA" id="ARBA00021549"/>
    </source>
</evidence>
<evidence type="ECO:0000256" key="5">
    <source>
        <dbReference type="ARBA" id="ARBA00022519"/>
    </source>
</evidence>
<feature type="domain" description="General secretion pathway GspH" evidence="12">
    <location>
        <begin position="47"/>
        <end position="147"/>
    </location>
</feature>
<dbReference type="Proteomes" id="UP000281112">
    <property type="component" value="Unassembled WGS sequence"/>
</dbReference>
<keyword evidence="14" id="KW-1185">Reference proteome</keyword>
<dbReference type="NCBIfam" id="TIGR02532">
    <property type="entry name" value="IV_pilin_GFxxxE"/>
    <property type="match status" value="1"/>
</dbReference>
<sequence length="170" mass="19043">MRQIKQYGFTLIELSLVMAIITGLLTIAVPDMFKLRLSSERRECTAAIYGLIQHAKSLAVATNRPLWLHIRNESLGQQWRLSLTNTDNIPSTSNTVSVIDAISFPNIVLDGAYLNDKLMFFPERGKLSSGHIKIALRSQPGSHLKLITSFGAARIRICSNGIRYDDWPKC</sequence>
<comment type="similarity">
    <text evidence="9">Belongs to the GSP H family.</text>
</comment>
<evidence type="ECO:0000256" key="10">
    <source>
        <dbReference type="ARBA" id="ARBA00030775"/>
    </source>
</evidence>
<accession>A0A3N9TGA0</accession>
<evidence type="ECO:0000256" key="4">
    <source>
        <dbReference type="ARBA" id="ARBA00022481"/>
    </source>
</evidence>
<reference evidence="13 14" key="1">
    <citation type="submission" date="2018-11" db="EMBL/GenBank/DDBJ databases">
        <title>Vibrio LJC006 sp. nov., isolated from seawater during the bloom of the enteromorpha.</title>
        <authorList>
            <person name="Liang J."/>
        </authorList>
    </citation>
    <scope>NUCLEOTIDE SEQUENCE [LARGE SCALE GENOMIC DNA]</scope>
    <source>
        <strain evidence="13 14">LJC006</strain>
    </source>
</reference>
<dbReference type="InterPro" id="IPR022346">
    <property type="entry name" value="T2SS_GspH"/>
</dbReference>
<dbReference type="SUPFAM" id="SSF54523">
    <property type="entry name" value="Pili subunits"/>
    <property type="match status" value="1"/>
</dbReference>
<evidence type="ECO:0000313" key="14">
    <source>
        <dbReference type="Proteomes" id="UP000281112"/>
    </source>
</evidence>
<dbReference type="Pfam" id="PF12019">
    <property type="entry name" value="GspH"/>
    <property type="match status" value="1"/>
</dbReference>
<evidence type="ECO:0000256" key="9">
    <source>
        <dbReference type="ARBA" id="ARBA00025772"/>
    </source>
</evidence>
<dbReference type="GO" id="GO:0015628">
    <property type="term" value="P:protein secretion by the type II secretion system"/>
    <property type="evidence" value="ECO:0007669"/>
    <property type="project" value="InterPro"/>
</dbReference>
<organism evidence="13 14">
    <name type="scientific">Vibrio viridaestus</name>
    <dbReference type="NCBI Taxonomy" id="2487322"/>
    <lineage>
        <taxon>Bacteria</taxon>
        <taxon>Pseudomonadati</taxon>
        <taxon>Pseudomonadota</taxon>
        <taxon>Gammaproteobacteria</taxon>
        <taxon>Vibrionales</taxon>
        <taxon>Vibrionaceae</taxon>
        <taxon>Vibrio</taxon>
    </lineage>
</organism>
<dbReference type="RefSeq" id="WP_124938044.1">
    <property type="nucleotide sequence ID" value="NZ_RJVQ01000006.1"/>
</dbReference>
<dbReference type="InterPro" id="IPR012902">
    <property type="entry name" value="N_methyl_site"/>
</dbReference>
<evidence type="ECO:0000256" key="8">
    <source>
        <dbReference type="ARBA" id="ARBA00023136"/>
    </source>
</evidence>
<keyword evidence="3" id="KW-1003">Cell membrane</keyword>
<evidence type="ECO:0000256" key="7">
    <source>
        <dbReference type="ARBA" id="ARBA00022989"/>
    </source>
</evidence>
<comment type="caution">
    <text evidence="13">The sequence shown here is derived from an EMBL/GenBank/DDBJ whole genome shotgun (WGS) entry which is preliminary data.</text>
</comment>
<dbReference type="Gene3D" id="3.30.700.10">
    <property type="entry name" value="Glycoprotein, Type 4 Pilin"/>
    <property type="match status" value="1"/>
</dbReference>
<dbReference type="InterPro" id="IPR016824">
    <property type="entry name" value="Tfp-pilus_assembly_FimT"/>
</dbReference>
<keyword evidence="8 11" id="KW-0472">Membrane</keyword>
<dbReference type="GO" id="GO:0005886">
    <property type="term" value="C:plasma membrane"/>
    <property type="evidence" value="ECO:0007669"/>
    <property type="project" value="UniProtKB-SubCell"/>
</dbReference>
<evidence type="ECO:0000259" key="12">
    <source>
        <dbReference type="Pfam" id="PF12019"/>
    </source>
</evidence>
<feature type="transmembrane region" description="Helical" evidence="11">
    <location>
        <begin position="7"/>
        <end position="29"/>
    </location>
</feature>
<keyword evidence="5" id="KW-0997">Cell inner membrane</keyword>
<gene>
    <name evidence="13" type="ORF">EES38_14615</name>
</gene>
<dbReference type="OrthoDB" id="5871678at2"/>
<evidence type="ECO:0000256" key="1">
    <source>
        <dbReference type="ARBA" id="ARBA00004377"/>
    </source>
</evidence>
<evidence type="ECO:0000256" key="11">
    <source>
        <dbReference type="SAM" id="Phobius"/>
    </source>
</evidence>
<comment type="subcellular location">
    <subcellularLocation>
        <location evidence="1">Cell inner membrane</location>
        <topology evidence="1">Single-pass membrane protein</topology>
    </subcellularLocation>
</comment>
<dbReference type="GO" id="GO:0015627">
    <property type="term" value="C:type II protein secretion system complex"/>
    <property type="evidence" value="ECO:0007669"/>
    <property type="project" value="InterPro"/>
</dbReference>
<proteinExistence type="inferred from homology"/>
<dbReference type="EMBL" id="RJVQ01000006">
    <property type="protein sequence ID" value="RQW62505.1"/>
    <property type="molecule type" value="Genomic_DNA"/>
</dbReference>
<protein>
    <recommendedName>
        <fullName evidence="2">Type II secretion system protein H</fullName>
    </recommendedName>
    <alternativeName>
        <fullName evidence="10">General secretion pathway protein H</fullName>
    </alternativeName>
</protein>
<dbReference type="PIRSF" id="PIRSF024622">
    <property type="entry name" value="Tfp_FimT"/>
    <property type="match status" value="1"/>
</dbReference>
<dbReference type="InterPro" id="IPR045584">
    <property type="entry name" value="Pilin-like"/>
</dbReference>
<keyword evidence="7 11" id="KW-1133">Transmembrane helix</keyword>